<evidence type="ECO:0000313" key="2">
    <source>
        <dbReference type="Proteomes" id="UP000239872"/>
    </source>
</evidence>
<gene>
    <name evidence="1" type="ORF">CJD36_018675</name>
</gene>
<protein>
    <submittedName>
        <fullName evidence="1">Uncharacterized protein</fullName>
    </submittedName>
</protein>
<dbReference type="AlphaFoldDB" id="A0A2S7SRP0"/>
<dbReference type="EMBL" id="PPSL01000006">
    <property type="protein sequence ID" value="PQJ09275.1"/>
    <property type="molecule type" value="Genomic_DNA"/>
</dbReference>
<evidence type="ECO:0000313" key="1">
    <source>
        <dbReference type="EMBL" id="PQJ09275.1"/>
    </source>
</evidence>
<name>A0A2S7SRP0_9BACT</name>
<comment type="caution">
    <text evidence="1">The sequence shown here is derived from an EMBL/GenBank/DDBJ whole genome shotgun (WGS) entry which is preliminary data.</text>
</comment>
<organism evidence="1 2">
    <name type="scientific">Flavipsychrobacter stenotrophus</name>
    <dbReference type="NCBI Taxonomy" id="2077091"/>
    <lineage>
        <taxon>Bacteria</taxon>
        <taxon>Pseudomonadati</taxon>
        <taxon>Bacteroidota</taxon>
        <taxon>Chitinophagia</taxon>
        <taxon>Chitinophagales</taxon>
        <taxon>Chitinophagaceae</taxon>
        <taxon>Flavipsychrobacter</taxon>
    </lineage>
</organism>
<accession>A0A2S7SRP0</accession>
<dbReference type="RefSeq" id="WP_105040726.1">
    <property type="nucleotide sequence ID" value="NZ_PPSL01000006.1"/>
</dbReference>
<keyword evidence="2" id="KW-1185">Reference proteome</keyword>
<reference evidence="1 2" key="1">
    <citation type="submission" date="2018-01" db="EMBL/GenBank/DDBJ databases">
        <title>A novel member of the phylum Bacteroidetes isolated from glacier ice.</title>
        <authorList>
            <person name="Liu Q."/>
            <person name="Xin Y.-H."/>
        </authorList>
    </citation>
    <scope>NUCLEOTIDE SEQUENCE [LARGE SCALE GENOMIC DNA]</scope>
    <source>
        <strain evidence="1 2">RB1R16</strain>
    </source>
</reference>
<sequence length="95" mass="10128">MKLKTETSVNGCHLVVTITTNGALLQRLRDNGQGEINVLQGVSYVYQWHAIAGGGGGHYDIESSVDPENAGFPPLKVNKDLAAGERADGVFIFSL</sequence>
<dbReference type="Proteomes" id="UP000239872">
    <property type="component" value="Unassembled WGS sequence"/>
</dbReference>
<proteinExistence type="predicted"/>